<name>A0A9W8YA81_9PLEO</name>
<evidence type="ECO:0000313" key="1">
    <source>
        <dbReference type="EMBL" id="KAJ4370669.1"/>
    </source>
</evidence>
<comment type="caution">
    <text evidence="1">The sequence shown here is derived from an EMBL/GenBank/DDBJ whole genome shotgun (WGS) entry which is preliminary data.</text>
</comment>
<proteinExistence type="predicted"/>
<evidence type="ECO:0000313" key="2">
    <source>
        <dbReference type="Proteomes" id="UP001140560"/>
    </source>
</evidence>
<organism evidence="1 2">
    <name type="scientific">Neocucurbitaria cava</name>
    <dbReference type="NCBI Taxonomy" id="798079"/>
    <lineage>
        <taxon>Eukaryota</taxon>
        <taxon>Fungi</taxon>
        <taxon>Dikarya</taxon>
        <taxon>Ascomycota</taxon>
        <taxon>Pezizomycotina</taxon>
        <taxon>Dothideomycetes</taxon>
        <taxon>Pleosporomycetidae</taxon>
        <taxon>Pleosporales</taxon>
        <taxon>Pleosporineae</taxon>
        <taxon>Cucurbitariaceae</taxon>
        <taxon>Neocucurbitaria</taxon>
    </lineage>
</organism>
<sequence>MDDQREAGADLDYLVSRMRLSEDEVEESSTLPPEAGFDPRAARNLLQKAFSTKKNANKLLRHGGLPFVCLQAIKQK</sequence>
<reference evidence="1" key="1">
    <citation type="submission" date="2022-10" db="EMBL/GenBank/DDBJ databases">
        <title>Tapping the CABI collections for fungal endophytes: first genome assemblies for Collariella, Neodidymelliopsis, Ascochyta clinopodiicola, Didymella pomorum, Didymosphaeria variabile, Neocosmospora piperis and Neocucurbitaria cava.</title>
        <authorList>
            <person name="Hill R."/>
        </authorList>
    </citation>
    <scope>NUCLEOTIDE SEQUENCE</scope>
    <source>
        <strain evidence="1">IMI 356814</strain>
    </source>
</reference>
<protein>
    <submittedName>
        <fullName evidence="1">Uncharacterized protein</fullName>
    </submittedName>
</protein>
<dbReference type="AlphaFoldDB" id="A0A9W8YA81"/>
<keyword evidence="2" id="KW-1185">Reference proteome</keyword>
<gene>
    <name evidence="1" type="ORF">N0V83_005190</name>
</gene>
<accession>A0A9W8YA81</accession>
<dbReference type="Proteomes" id="UP001140560">
    <property type="component" value="Unassembled WGS sequence"/>
</dbReference>
<dbReference type="EMBL" id="JAPEUY010000008">
    <property type="protein sequence ID" value="KAJ4370669.1"/>
    <property type="molecule type" value="Genomic_DNA"/>
</dbReference>